<comment type="similarity">
    <text evidence="1">Belongs to the ABC transporter superfamily.</text>
</comment>
<dbReference type="InterPro" id="IPR050763">
    <property type="entry name" value="ABC_transporter_ATP-binding"/>
</dbReference>
<dbReference type="GO" id="GO:0016887">
    <property type="term" value="F:ATP hydrolysis activity"/>
    <property type="evidence" value="ECO:0007669"/>
    <property type="project" value="InterPro"/>
</dbReference>
<evidence type="ECO:0000259" key="5">
    <source>
        <dbReference type="PROSITE" id="PS50893"/>
    </source>
</evidence>
<dbReference type="InterPro" id="IPR003439">
    <property type="entry name" value="ABC_transporter-like_ATP-bd"/>
</dbReference>
<dbReference type="InterPro" id="IPR003593">
    <property type="entry name" value="AAA+_ATPase"/>
</dbReference>
<dbReference type="GO" id="GO:0005524">
    <property type="term" value="F:ATP binding"/>
    <property type="evidence" value="ECO:0007669"/>
    <property type="project" value="UniProtKB-KW"/>
</dbReference>
<keyword evidence="2" id="KW-0813">Transport</keyword>
<reference evidence="6" key="2">
    <citation type="journal article" date="2021" name="PeerJ">
        <title>Extensive microbial diversity within the chicken gut microbiome revealed by metagenomics and culture.</title>
        <authorList>
            <person name="Gilroy R."/>
            <person name="Ravi A."/>
            <person name="Getino M."/>
            <person name="Pursley I."/>
            <person name="Horton D.L."/>
            <person name="Alikhan N.F."/>
            <person name="Baker D."/>
            <person name="Gharbi K."/>
            <person name="Hall N."/>
            <person name="Watson M."/>
            <person name="Adriaenssens E.M."/>
            <person name="Foster-Nyarko E."/>
            <person name="Jarju S."/>
            <person name="Secka A."/>
            <person name="Antonio M."/>
            <person name="Oren A."/>
            <person name="Chaudhuri R.R."/>
            <person name="La Ragione R."/>
            <person name="Hildebrand F."/>
            <person name="Pallen M.J."/>
        </authorList>
    </citation>
    <scope>NUCLEOTIDE SEQUENCE</scope>
    <source>
        <strain evidence="6">ChiSjej1B19-7085</strain>
    </source>
</reference>
<dbReference type="CDD" id="cd03230">
    <property type="entry name" value="ABC_DR_subfamily_A"/>
    <property type="match status" value="1"/>
</dbReference>
<feature type="domain" description="ABC transporter" evidence="5">
    <location>
        <begin position="4"/>
        <end position="236"/>
    </location>
</feature>
<keyword evidence="3" id="KW-0547">Nucleotide-binding</keyword>
<evidence type="ECO:0000256" key="3">
    <source>
        <dbReference type="ARBA" id="ARBA00022741"/>
    </source>
</evidence>
<dbReference type="EMBL" id="DVHF01000151">
    <property type="protein sequence ID" value="HIR58312.1"/>
    <property type="molecule type" value="Genomic_DNA"/>
</dbReference>
<dbReference type="PANTHER" id="PTHR42711">
    <property type="entry name" value="ABC TRANSPORTER ATP-BINDING PROTEIN"/>
    <property type="match status" value="1"/>
</dbReference>
<dbReference type="SUPFAM" id="SSF52540">
    <property type="entry name" value="P-loop containing nucleoside triphosphate hydrolases"/>
    <property type="match status" value="1"/>
</dbReference>
<evidence type="ECO:0000256" key="1">
    <source>
        <dbReference type="ARBA" id="ARBA00005417"/>
    </source>
</evidence>
<evidence type="ECO:0000256" key="4">
    <source>
        <dbReference type="ARBA" id="ARBA00022840"/>
    </source>
</evidence>
<dbReference type="InterPro" id="IPR027417">
    <property type="entry name" value="P-loop_NTPase"/>
</dbReference>
<dbReference type="PROSITE" id="PS50893">
    <property type="entry name" value="ABC_TRANSPORTER_2"/>
    <property type="match status" value="1"/>
</dbReference>
<proteinExistence type="inferred from homology"/>
<dbReference type="Proteomes" id="UP000886785">
    <property type="component" value="Unassembled WGS sequence"/>
</dbReference>
<dbReference type="PANTHER" id="PTHR42711:SF5">
    <property type="entry name" value="ABC TRANSPORTER ATP-BINDING PROTEIN NATA"/>
    <property type="match status" value="1"/>
</dbReference>
<dbReference type="AlphaFoldDB" id="A0A9D1J2B4"/>
<dbReference type="Pfam" id="PF00005">
    <property type="entry name" value="ABC_tran"/>
    <property type="match status" value="1"/>
</dbReference>
<sequence>MDAVNALDLSIMDTQGNARLSGFSFTVPEGGVFGLLGPSGSGKSTVIRLISGLERPDSGSCLVFDVSPWENRAEAHRLCGVFTGTLKLYGYLTGMQNLLFFGAACGLDRLSAAKRASALLKELDIWDARDLRVSQYTPGMERRLSLARALIHNPRLLLLDEPARGLDPVSAQEIKDLVRRIAADENVAVLIATQDLEYAQLLCKGFTILENGCQKASGDFARLCSRFGRRERACLRLAENSSVPDGFMHGEDGWFYRELQDEAEMPKLLHDLIAQGVSVYEARLIQPTLRDVYDSCIGAGTLEIA</sequence>
<evidence type="ECO:0000313" key="7">
    <source>
        <dbReference type="Proteomes" id="UP000886785"/>
    </source>
</evidence>
<evidence type="ECO:0000313" key="6">
    <source>
        <dbReference type="EMBL" id="HIR58312.1"/>
    </source>
</evidence>
<keyword evidence="4 6" id="KW-0067">ATP-binding</keyword>
<dbReference type="Gene3D" id="3.40.50.300">
    <property type="entry name" value="P-loop containing nucleotide triphosphate hydrolases"/>
    <property type="match status" value="1"/>
</dbReference>
<gene>
    <name evidence="6" type="ORF">IAA54_11690</name>
</gene>
<dbReference type="SMART" id="SM00382">
    <property type="entry name" value="AAA"/>
    <property type="match status" value="1"/>
</dbReference>
<reference evidence="6" key="1">
    <citation type="submission" date="2020-10" db="EMBL/GenBank/DDBJ databases">
        <authorList>
            <person name="Gilroy R."/>
        </authorList>
    </citation>
    <scope>NUCLEOTIDE SEQUENCE</scope>
    <source>
        <strain evidence="6">ChiSjej1B19-7085</strain>
    </source>
</reference>
<evidence type="ECO:0000256" key="2">
    <source>
        <dbReference type="ARBA" id="ARBA00022448"/>
    </source>
</evidence>
<protein>
    <submittedName>
        <fullName evidence="6">ABC transporter ATP-binding protein</fullName>
    </submittedName>
</protein>
<name>A0A9D1J2B4_9FIRM</name>
<comment type="caution">
    <text evidence="6">The sequence shown here is derived from an EMBL/GenBank/DDBJ whole genome shotgun (WGS) entry which is preliminary data.</text>
</comment>
<organism evidence="6 7">
    <name type="scientific">Candidatus Gallacutalibacter pullicola</name>
    <dbReference type="NCBI Taxonomy" id="2840830"/>
    <lineage>
        <taxon>Bacteria</taxon>
        <taxon>Bacillati</taxon>
        <taxon>Bacillota</taxon>
        <taxon>Clostridia</taxon>
        <taxon>Eubacteriales</taxon>
        <taxon>Candidatus Gallacutalibacter</taxon>
    </lineage>
</organism>
<accession>A0A9D1J2B4</accession>